<name>A0A5C6YRV9_9FLAO</name>
<accession>A0A5C6YRV9</accession>
<gene>
    <name evidence="1" type="ORF">ESV24_02895</name>
</gene>
<organism evidence="1 2">
    <name type="scientific">Aequorivita lipolytica</name>
    <dbReference type="NCBI Taxonomy" id="153267"/>
    <lineage>
        <taxon>Bacteria</taxon>
        <taxon>Pseudomonadati</taxon>
        <taxon>Bacteroidota</taxon>
        <taxon>Flavobacteriia</taxon>
        <taxon>Flavobacteriales</taxon>
        <taxon>Flavobacteriaceae</taxon>
        <taxon>Aequorivita</taxon>
    </lineage>
</organism>
<dbReference type="EMBL" id="VORU01000002">
    <property type="protein sequence ID" value="TXD70134.1"/>
    <property type="molecule type" value="Genomic_DNA"/>
</dbReference>
<evidence type="ECO:0000313" key="1">
    <source>
        <dbReference type="EMBL" id="TXD70134.1"/>
    </source>
</evidence>
<keyword evidence="2" id="KW-1185">Reference proteome</keyword>
<dbReference type="RefSeq" id="WP_111815150.1">
    <property type="nucleotide sequence ID" value="NZ_CBCRZQ010000003.1"/>
</dbReference>
<dbReference type="AlphaFoldDB" id="A0A5C6YRV9"/>
<protein>
    <submittedName>
        <fullName evidence="1">Uncharacterized protein</fullName>
    </submittedName>
</protein>
<evidence type="ECO:0000313" key="2">
    <source>
        <dbReference type="Proteomes" id="UP000321945"/>
    </source>
</evidence>
<proteinExistence type="predicted"/>
<reference evidence="1 2" key="1">
    <citation type="submission" date="2019-08" db="EMBL/GenBank/DDBJ databases">
        <title>Genome of Aequorivita lipolytica Y10-2 (type strain).</title>
        <authorList>
            <person name="Bowman J.P."/>
        </authorList>
    </citation>
    <scope>NUCLEOTIDE SEQUENCE [LARGE SCALE GENOMIC DNA]</scope>
    <source>
        <strain evidence="1 2">Y10-2</strain>
    </source>
</reference>
<sequence length="144" mass="16961">MKTHAHRIFIFIVVVISSIFLTAQNTEEYYLEIKPEYNLGTIQQTTNNDGTISITTNINDFSNFVNDKEVYFFEKAFPTSTTPRLQKVYLVTLGENEIFTDFTFRYEIENIIPLEKPILTGFYPNDYNEILYENPRTIFRIPCM</sequence>
<comment type="caution">
    <text evidence="1">The sequence shown here is derived from an EMBL/GenBank/DDBJ whole genome shotgun (WGS) entry which is preliminary data.</text>
</comment>
<dbReference type="Proteomes" id="UP000321945">
    <property type="component" value="Unassembled WGS sequence"/>
</dbReference>